<dbReference type="AlphaFoldDB" id="A0A0K2V5F4"/>
<organism evidence="1">
    <name type="scientific">Lepeophtheirus salmonis</name>
    <name type="common">Salmon louse</name>
    <name type="synonym">Caligus salmonis</name>
    <dbReference type="NCBI Taxonomy" id="72036"/>
    <lineage>
        <taxon>Eukaryota</taxon>
        <taxon>Metazoa</taxon>
        <taxon>Ecdysozoa</taxon>
        <taxon>Arthropoda</taxon>
        <taxon>Crustacea</taxon>
        <taxon>Multicrustacea</taxon>
        <taxon>Hexanauplia</taxon>
        <taxon>Copepoda</taxon>
        <taxon>Siphonostomatoida</taxon>
        <taxon>Caligidae</taxon>
        <taxon>Lepeophtheirus</taxon>
    </lineage>
</organism>
<evidence type="ECO:0000313" key="1">
    <source>
        <dbReference type="EMBL" id="CDW45778.1"/>
    </source>
</evidence>
<accession>A0A0K2V5F4</accession>
<protein>
    <submittedName>
        <fullName evidence="1">Uncharacterized protein</fullName>
    </submittedName>
</protein>
<dbReference type="EMBL" id="HACA01028417">
    <property type="protein sequence ID" value="CDW45778.1"/>
    <property type="molecule type" value="Transcribed_RNA"/>
</dbReference>
<sequence>MGIILHPYYYCLLLRLNNKVCLSYAATLIRDIGINDKNDNK</sequence>
<name>A0A0K2V5F4_LEPSM</name>
<proteinExistence type="predicted"/>
<reference evidence="1" key="1">
    <citation type="submission" date="2014-05" db="EMBL/GenBank/DDBJ databases">
        <authorList>
            <person name="Chronopoulou M."/>
        </authorList>
    </citation>
    <scope>NUCLEOTIDE SEQUENCE</scope>
    <source>
        <tissue evidence="1">Whole organism</tissue>
    </source>
</reference>